<evidence type="ECO:0000256" key="1">
    <source>
        <dbReference type="SAM" id="MobiDB-lite"/>
    </source>
</evidence>
<evidence type="ECO:0008006" key="4">
    <source>
        <dbReference type="Google" id="ProtNLM"/>
    </source>
</evidence>
<feature type="compositionally biased region" description="Basic and acidic residues" evidence="1">
    <location>
        <begin position="599"/>
        <end position="609"/>
    </location>
</feature>
<proteinExistence type="predicted"/>
<comment type="caution">
    <text evidence="2">The sequence shown here is derived from an EMBL/GenBank/DDBJ whole genome shotgun (WGS) entry which is preliminary data.</text>
</comment>
<dbReference type="InterPro" id="IPR019516">
    <property type="entry name" value="Glomulin/ALF4"/>
</dbReference>
<accession>A0ABU7A210</accession>
<gene>
    <name evidence="2" type="ORF">ATANTOWER_006851</name>
</gene>
<dbReference type="PANTHER" id="PTHR15430:SF1">
    <property type="entry name" value="GLOMULIN"/>
    <property type="match status" value="1"/>
</dbReference>
<dbReference type="Pfam" id="PF08568">
    <property type="entry name" value="Kinetochor_Ybp2"/>
    <property type="match status" value="1"/>
</dbReference>
<protein>
    <recommendedName>
        <fullName evidence="4">Glomulin</fullName>
    </recommendedName>
</protein>
<reference evidence="2 3" key="1">
    <citation type="submission" date="2021-07" db="EMBL/GenBank/DDBJ databases">
        <authorList>
            <person name="Palmer J.M."/>
        </authorList>
    </citation>
    <scope>NUCLEOTIDE SEQUENCE [LARGE SCALE GENOMIC DNA]</scope>
    <source>
        <strain evidence="2 3">AT_MEX2019</strain>
        <tissue evidence="2">Muscle</tissue>
    </source>
</reference>
<organism evidence="2 3">
    <name type="scientific">Ataeniobius toweri</name>
    <dbReference type="NCBI Taxonomy" id="208326"/>
    <lineage>
        <taxon>Eukaryota</taxon>
        <taxon>Metazoa</taxon>
        <taxon>Chordata</taxon>
        <taxon>Craniata</taxon>
        <taxon>Vertebrata</taxon>
        <taxon>Euteleostomi</taxon>
        <taxon>Actinopterygii</taxon>
        <taxon>Neopterygii</taxon>
        <taxon>Teleostei</taxon>
        <taxon>Neoteleostei</taxon>
        <taxon>Acanthomorphata</taxon>
        <taxon>Ovalentaria</taxon>
        <taxon>Atherinomorphae</taxon>
        <taxon>Cyprinodontiformes</taxon>
        <taxon>Goodeidae</taxon>
        <taxon>Ataeniobius</taxon>
    </lineage>
</organism>
<dbReference type="EMBL" id="JAHUTI010000179">
    <property type="protein sequence ID" value="MED6231744.1"/>
    <property type="molecule type" value="Genomic_DNA"/>
</dbReference>
<feature type="region of interest" description="Disordered" evidence="1">
    <location>
        <begin position="595"/>
        <end position="637"/>
    </location>
</feature>
<dbReference type="PANTHER" id="PTHR15430">
    <property type="entry name" value="GLOMULIN"/>
    <property type="match status" value="1"/>
</dbReference>
<evidence type="ECO:0000313" key="2">
    <source>
        <dbReference type="EMBL" id="MED6231744.1"/>
    </source>
</evidence>
<dbReference type="InterPro" id="IPR013877">
    <property type="entry name" value="YAP-bd/ALF4/Glomulin"/>
</dbReference>
<evidence type="ECO:0000313" key="3">
    <source>
        <dbReference type="Proteomes" id="UP001345963"/>
    </source>
</evidence>
<sequence>MALEQFSDVVQKCEALPNDSYTSDDHNVFTIAGRTCIEEGNSPQVLSIVLDEKNQNIVRSMGWNLLPPLIQVLLEKEDKNLPQCLSIFNHLLEVCKSAQLTCRPKELLIGLLEQVEHDDPDRIAESLHLLLNPLQKVLLCLGSRKASSLGMTLSSVLDQLAKLPVPVTKEQEEDDVFSLCRCCTDLIQFVRPFVQEARLNQSSGNQLEKSHKTASGQDEGAEDELRTELLKFCMKTLSQPLLDVQIRDPDTLPLSPLRTFASEILDILGAVGESLPSLLFHPLLKRKEVPGFLEEEVRYPKNSLASLAHLVFVHHLAADTFPSVFSPLFCLRSNMEHISILLSRPEDSRLQKGLELYEKSMVRVEDGSLPADLLEIKTFLTVPQDLVKVMTVCPKHDLRTKGLKVFQLSIDKFHTEAKYRFFQYMLRTSNHSGVEGYVIKNIKNQIDAALQPGNSNIWFEGAHLLPLLRKVFSLPDGPETDLLQNLDRVMESLNLLRYLVIRDKVTENQTGIWTELYKIEDTFMKPLRVGLNMSRAHYERELQGTMENKKKKTKDKSVLSVSVGGDELPKMTSESQIQALHSALHTFDMIENLTNKTVGRRERGADVRQRSTGPGLEPGTAASRTTASAQGRALNPNTNSAAPDLWIFYINVNNITLSSTDQSSQ</sequence>
<name>A0ABU7A210_9TELE</name>
<feature type="compositionally biased region" description="Polar residues" evidence="1">
    <location>
        <begin position="622"/>
        <end position="637"/>
    </location>
</feature>
<dbReference type="Proteomes" id="UP001345963">
    <property type="component" value="Unassembled WGS sequence"/>
</dbReference>
<keyword evidence="3" id="KW-1185">Reference proteome</keyword>
<feature type="region of interest" description="Disordered" evidence="1">
    <location>
        <begin position="201"/>
        <end position="221"/>
    </location>
</feature>